<comment type="caution">
    <text evidence="2">The sequence shown here is derived from an EMBL/GenBank/DDBJ whole genome shotgun (WGS) entry which is preliminary data.</text>
</comment>
<dbReference type="AlphaFoldDB" id="A0A6S7IXZ2"/>
<reference evidence="2" key="1">
    <citation type="submission" date="2020-04" db="EMBL/GenBank/DDBJ databases">
        <authorList>
            <person name="Alioto T."/>
            <person name="Alioto T."/>
            <person name="Gomez Garrido J."/>
        </authorList>
    </citation>
    <scope>NUCLEOTIDE SEQUENCE</scope>
    <source>
        <strain evidence="2">A484AB</strain>
    </source>
</reference>
<keyword evidence="3" id="KW-1185">Reference proteome</keyword>
<evidence type="ECO:0000256" key="1">
    <source>
        <dbReference type="SAM" id="MobiDB-lite"/>
    </source>
</evidence>
<evidence type="ECO:0000313" key="3">
    <source>
        <dbReference type="Proteomes" id="UP001152795"/>
    </source>
</evidence>
<gene>
    <name evidence="2" type="ORF">PACLA_8A058345</name>
</gene>
<dbReference type="OrthoDB" id="10048910at2759"/>
<evidence type="ECO:0000313" key="2">
    <source>
        <dbReference type="EMBL" id="CAB4022573.1"/>
    </source>
</evidence>
<feature type="compositionally biased region" description="Basic and acidic residues" evidence="1">
    <location>
        <begin position="34"/>
        <end position="48"/>
    </location>
</feature>
<proteinExistence type="predicted"/>
<sequence length="189" mass="20996">MHAIKGKVTILDSPVKGESTILVPSDSEGTPGRPPKECKQDSESENSHECMNTTYSDNSNTDSDLGKGKRENVSPTKLTPEVCSYRCHTCPVVIKKKSESAVAALKKKFEANPAMKPQRAVNALISEAIKHGQAWDEIEYLTDTLLNSSLPKNVKQKVCKELHPDEHSFEAVQILKNLLDKKTRFIYSK</sequence>
<accession>A0A6S7IXZ2</accession>
<protein>
    <submittedName>
        <fullName evidence="2">Uncharacterized protein</fullName>
    </submittedName>
</protein>
<name>A0A6S7IXZ2_PARCT</name>
<dbReference type="EMBL" id="CACRXK020012039">
    <property type="protein sequence ID" value="CAB4022573.1"/>
    <property type="molecule type" value="Genomic_DNA"/>
</dbReference>
<dbReference type="Proteomes" id="UP001152795">
    <property type="component" value="Unassembled WGS sequence"/>
</dbReference>
<organism evidence="2 3">
    <name type="scientific">Paramuricea clavata</name>
    <name type="common">Red gorgonian</name>
    <name type="synonym">Violescent sea-whip</name>
    <dbReference type="NCBI Taxonomy" id="317549"/>
    <lineage>
        <taxon>Eukaryota</taxon>
        <taxon>Metazoa</taxon>
        <taxon>Cnidaria</taxon>
        <taxon>Anthozoa</taxon>
        <taxon>Octocorallia</taxon>
        <taxon>Malacalcyonacea</taxon>
        <taxon>Plexauridae</taxon>
        <taxon>Paramuricea</taxon>
    </lineage>
</organism>
<feature type="region of interest" description="Disordered" evidence="1">
    <location>
        <begin position="1"/>
        <end position="75"/>
    </location>
</feature>
<feature type="compositionally biased region" description="Polar residues" evidence="1">
    <location>
        <begin position="49"/>
        <end position="63"/>
    </location>
</feature>